<reference evidence="2" key="1">
    <citation type="submission" date="2021-01" db="EMBL/GenBank/DDBJ databases">
        <authorList>
            <person name="Corre E."/>
            <person name="Pelletier E."/>
            <person name="Niang G."/>
            <person name="Scheremetjew M."/>
            <person name="Finn R."/>
            <person name="Kale V."/>
            <person name="Holt S."/>
            <person name="Cochrane G."/>
            <person name="Meng A."/>
            <person name="Brown T."/>
            <person name="Cohen L."/>
        </authorList>
    </citation>
    <scope>NUCLEOTIDE SEQUENCE</scope>
    <source>
        <strain evidence="2">RCC3387</strain>
    </source>
</reference>
<organism evidence="2">
    <name type="scientific">Zooxanthella nutricula</name>
    <dbReference type="NCBI Taxonomy" id="1333877"/>
    <lineage>
        <taxon>Eukaryota</taxon>
        <taxon>Sar</taxon>
        <taxon>Alveolata</taxon>
        <taxon>Dinophyceae</taxon>
        <taxon>Peridiniales</taxon>
        <taxon>Peridiniales incertae sedis</taxon>
        <taxon>Zooxanthella</taxon>
    </lineage>
</organism>
<dbReference type="EMBL" id="HBGW01100080">
    <property type="protein sequence ID" value="CAD9645529.1"/>
    <property type="molecule type" value="Transcribed_RNA"/>
</dbReference>
<evidence type="ECO:0000256" key="1">
    <source>
        <dbReference type="SAM" id="MobiDB-lite"/>
    </source>
</evidence>
<gene>
    <name evidence="2" type="ORF">BRAN1462_LOCUS63351</name>
</gene>
<evidence type="ECO:0000313" key="2">
    <source>
        <dbReference type="EMBL" id="CAD9645529.1"/>
    </source>
</evidence>
<dbReference type="AlphaFoldDB" id="A0A6U6WXB2"/>
<feature type="region of interest" description="Disordered" evidence="1">
    <location>
        <begin position="32"/>
        <end position="52"/>
    </location>
</feature>
<accession>A0A6U6WXB2</accession>
<protein>
    <submittedName>
        <fullName evidence="2">Uncharacterized protein</fullName>
    </submittedName>
</protein>
<sequence length="290" mass="32597">MKKLLDDVDVKIAKKAVGMLVTQVRARMDAAAGEKGGNGTSEASEVGTQPEGRQGGCEEGYKCCAPGRRWTNPPRMAVPSCVFNAEIVPGYIPFWNSIRKAFGSTGACAEFATNEKEKGLWTRWDRSPNAIFKKAGCSQTKHLFWHRNPNDRMTFVPFPITEVAKAREKPIALRSKAMDKLSFLGRKFEDGWKAAWAWVRRTWASFKKWVQGVKERAKECAKELDLACRKVAVDVTAFADKQMVRADAERRKCGRNDLTCAVIDIWAQAQEVVIDLKAKAQKDDIEEDHR</sequence>
<proteinExistence type="predicted"/>
<name>A0A6U6WXB2_9DINO</name>